<keyword evidence="1" id="KW-0732">Signal</keyword>
<organism evidence="2 3">
    <name type="scientific">Caenorhabditis briggsae</name>
    <dbReference type="NCBI Taxonomy" id="6238"/>
    <lineage>
        <taxon>Eukaryota</taxon>
        <taxon>Metazoa</taxon>
        <taxon>Ecdysozoa</taxon>
        <taxon>Nematoda</taxon>
        <taxon>Chromadorea</taxon>
        <taxon>Rhabditida</taxon>
        <taxon>Rhabditina</taxon>
        <taxon>Rhabditomorpha</taxon>
        <taxon>Rhabditoidea</taxon>
        <taxon>Rhabditidae</taxon>
        <taxon>Peloderinae</taxon>
        <taxon>Caenorhabditis</taxon>
    </lineage>
</organism>
<feature type="chain" id="PRO_5041925929" evidence="1">
    <location>
        <begin position="20"/>
        <end position="252"/>
    </location>
</feature>
<feature type="signal peptide" evidence="1">
    <location>
        <begin position="1"/>
        <end position="19"/>
    </location>
</feature>
<dbReference type="EMBL" id="CP090896">
    <property type="protein sequence ID" value="ULT85120.1"/>
    <property type="molecule type" value="Genomic_DNA"/>
</dbReference>
<name>A0AAE9CXV4_CAEBR</name>
<accession>A0AAE9CXV4</accession>
<evidence type="ECO:0000313" key="2">
    <source>
        <dbReference type="EMBL" id="ULT85120.1"/>
    </source>
</evidence>
<sequence>MKSLFMILLILAILPVSICLMCYGYNNYEEAVTTLHHRKFCTAVYSVHDGIGVFGGGERHPSRIPNIVELKDDHDCVFQTVESSFGFQQAIIGCAIASQTSMTTIPNFPKGWTTEVETALIDFVEGHPELWKLMRFAEVTDEHKKAFAIIQPILNNEFQKEYTVDMVAQKWCELSLLFDVKFAINGYTMKPRTNVYYKDGRIKDDLAEYWVHFPRIGAFMGDKPEMKQEVDDEDEEVDIKPDVSKLKLKFKK</sequence>
<evidence type="ECO:0000256" key="1">
    <source>
        <dbReference type="SAM" id="SignalP"/>
    </source>
</evidence>
<dbReference type="Proteomes" id="UP000827892">
    <property type="component" value="Chromosome X"/>
</dbReference>
<gene>
    <name evidence="2" type="ORF">L3Y34_013673</name>
</gene>
<dbReference type="AlphaFoldDB" id="A0AAE9CXV4"/>
<reference evidence="2 3" key="1">
    <citation type="submission" date="2022-05" db="EMBL/GenBank/DDBJ databases">
        <title>Chromosome-level reference genomes for two strains of Caenorhabditis briggsae: an improved platform for comparative genomics.</title>
        <authorList>
            <person name="Stevens L."/>
            <person name="Andersen E.C."/>
        </authorList>
    </citation>
    <scope>NUCLEOTIDE SEQUENCE [LARGE SCALE GENOMIC DNA]</scope>
    <source>
        <strain evidence="2">QX1410_ONT</strain>
        <tissue evidence="2">Whole-organism</tissue>
    </source>
</reference>
<protein>
    <submittedName>
        <fullName evidence="2">Uncharacterized protein</fullName>
    </submittedName>
</protein>
<evidence type="ECO:0000313" key="3">
    <source>
        <dbReference type="Proteomes" id="UP000827892"/>
    </source>
</evidence>
<proteinExistence type="predicted"/>